<dbReference type="GO" id="GO:0003677">
    <property type="term" value="F:DNA binding"/>
    <property type="evidence" value="ECO:0007669"/>
    <property type="project" value="UniProtKB-UniRule"/>
</dbReference>
<evidence type="ECO:0000256" key="2">
    <source>
        <dbReference type="ARBA" id="ARBA00023125"/>
    </source>
</evidence>
<proteinExistence type="predicted"/>
<feature type="domain" description="HTH tetR-type" evidence="5">
    <location>
        <begin position="12"/>
        <end position="72"/>
    </location>
</feature>
<gene>
    <name evidence="6" type="ORF">DU002_16910</name>
</gene>
<dbReference type="AlphaFoldDB" id="A0A368N3Q2"/>
<evidence type="ECO:0000313" key="7">
    <source>
        <dbReference type="Proteomes" id="UP000252558"/>
    </source>
</evidence>
<evidence type="ECO:0000256" key="1">
    <source>
        <dbReference type="ARBA" id="ARBA00023015"/>
    </source>
</evidence>
<dbReference type="Gene3D" id="1.10.357.10">
    <property type="entry name" value="Tetracycline Repressor, domain 2"/>
    <property type="match status" value="1"/>
</dbReference>
<dbReference type="PROSITE" id="PS01081">
    <property type="entry name" value="HTH_TETR_1"/>
    <property type="match status" value="1"/>
</dbReference>
<dbReference type="OrthoDB" id="116240at2"/>
<dbReference type="PRINTS" id="PR00455">
    <property type="entry name" value="HTHTETR"/>
</dbReference>
<dbReference type="InterPro" id="IPR001647">
    <property type="entry name" value="HTH_TetR"/>
</dbReference>
<dbReference type="EMBL" id="QPID01000012">
    <property type="protein sequence ID" value="RCU45108.1"/>
    <property type="molecule type" value="Genomic_DNA"/>
</dbReference>
<dbReference type="RefSeq" id="WP_114339627.1">
    <property type="nucleotide sequence ID" value="NZ_QPID01000012.1"/>
</dbReference>
<organism evidence="6 7">
    <name type="scientific">Corallincola holothuriorum</name>
    <dbReference type="NCBI Taxonomy" id="2282215"/>
    <lineage>
        <taxon>Bacteria</taxon>
        <taxon>Pseudomonadati</taxon>
        <taxon>Pseudomonadota</taxon>
        <taxon>Gammaproteobacteria</taxon>
        <taxon>Alteromonadales</taxon>
        <taxon>Psychromonadaceae</taxon>
        <taxon>Corallincola</taxon>
    </lineage>
</organism>
<dbReference type="PROSITE" id="PS50977">
    <property type="entry name" value="HTH_TETR_2"/>
    <property type="match status" value="1"/>
</dbReference>
<dbReference type="PANTHER" id="PTHR30055">
    <property type="entry name" value="HTH-TYPE TRANSCRIPTIONAL REGULATOR RUTR"/>
    <property type="match status" value="1"/>
</dbReference>
<dbReference type="Proteomes" id="UP000252558">
    <property type="component" value="Unassembled WGS sequence"/>
</dbReference>
<dbReference type="InterPro" id="IPR009057">
    <property type="entry name" value="Homeodomain-like_sf"/>
</dbReference>
<accession>A0A368N3Q2</accession>
<dbReference type="InterPro" id="IPR023772">
    <property type="entry name" value="DNA-bd_HTH_TetR-type_CS"/>
</dbReference>
<keyword evidence="1" id="KW-0805">Transcription regulation</keyword>
<reference evidence="6 7" key="1">
    <citation type="submission" date="2018-07" db="EMBL/GenBank/DDBJ databases">
        <title>Corallincola holothuriorum sp. nov., a new facultative anaerobe isolated from sea cucumber Apostichopus japonicus.</title>
        <authorList>
            <person name="Xia H."/>
        </authorList>
    </citation>
    <scope>NUCLEOTIDE SEQUENCE [LARGE SCALE GENOMIC DNA]</scope>
    <source>
        <strain evidence="6 7">C4</strain>
    </source>
</reference>
<protein>
    <submittedName>
        <fullName evidence="6">TetR/AcrR family transcriptional regulator</fullName>
    </submittedName>
</protein>
<dbReference type="FunFam" id="1.10.10.60:FF:000141">
    <property type="entry name" value="TetR family transcriptional regulator"/>
    <property type="match status" value="1"/>
</dbReference>
<keyword evidence="3" id="KW-0804">Transcription</keyword>
<keyword evidence="2 4" id="KW-0238">DNA-binding</keyword>
<dbReference type="InterPro" id="IPR050109">
    <property type="entry name" value="HTH-type_TetR-like_transc_reg"/>
</dbReference>
<keyword evidence="7" id="KW-1185">Reference proteome</keyword>
<evidence type="ECO:0000256" key="3">
    <source>
        <dbReference type="ARBA" id="ARBA00023163"/>
    </source>
</evidence>
<sequence>MSANLKPAPRSIHKRQRILDAALTLFIEQGFHGTSTAAIAKHAGVATGTLFHHFASKEALINALYLAVKVELAEGIAAQSLSLSGQPSSQQLRTVAKQFWQHSLCWCVSMPEKVRFFAQYNHSPYINNQTQQTAQTQVFGFINGLLRVGQQQAVFKCLPVELLYETCHGLLLQTAFYYIAQRRMPTEIECDQSFGLLWDALHA</sequence>
<evidence type="ECO:0000313" key="6">
    <source>
        <dbReference type="EMBL" id="RCU45108.1"/>
    </source>
</evidence>
<dbReference type="SUPFAM" id="SSF46689">
    <property type="entry name" value="Homeodomain-like"/>
    <property type="match status" value="1"/>
</dbReference>
<comment type="caution">
    <text evidence="6">The sequence shown here is derived from an EMBL/GenBank/DDBJ whole genome shotgun (WGS) entry which is preliminary data.</text>
</comment>
<evidence type="ECO:0000259" key="5">
    <source>
        <dbReference type="PROSITE" id="PS50977"/>
    </source>
</evidence>
<dbReference type="PANTHER" id="PTHR30055:SF222">
    <property type="entry name" value="REGULATORY PROTEIN"/>
    <property type="match status" value="1"/>
</dbReference>
<dbReference type="Pfam" id="PF00440">
    <property type="entry name" value="TetR_N"/>
    <property type="match status" value="1"/>
</dbReference>
<name>A0A368N3Q2_9GAMM</name>
<feature type="DNA-binding region" description="H-T-H motif" evidence="4">
    <location>
        <begin position="35"/>
        <end position="54"/>
    </location>
</feature>
<evidence type="ECO:0000256" key="4">
    <source>
        <dbReference type="PROSITE-ProRule" id="PRU00335"/>
    </source>
</evidence>